<keyword evidence="3" id="KW-0274">FAD</keyword>
<dbReference type="PANTHER" id="PTHR43557">
    <property type="entry name" value="APOPTOSIS-INDUCING FACTOR 1"/>
    <property type="match status" value="1"/>
</dbReference>
<dbReference type="Proteomes" id="UP001440984">
    <property type="component" value="Unassembled WGS sequence"/>
</dbReference>
<keyword evidence="2" id="KW-0285">Flavoprotein</keyword>
<evidence type="ECO:0000313" key="7">
    <source>
        <dbReference type="EMBL" id="MEQ0561005.1"/>
    </source>
</evidence>
<dbReference type="PRINTS" id="PR00469">
    <property type="entry name" value="PNDRDTASEII"/>
</dbReference>
<dbReference type="Gene3D" id="3.30.390.30">
    <property type="match status" value="1"/>
</dbReference>
<evidence type="ECO:0000256" key="4">
    <source>
        <dbReference type="ARBA" id="ARBA00023002"/>
    </source>
</evidence>
<evidence type="ECO:0000259" key="5">
    <source>
        <dbReference type="Pfam" id="PF07992"/>
    </source>
</evidence>
<dbReference type="SUPFAM" id="SSF51905">
    <property type="entry name" value="FAD/NAD(P)-binding domain"/>
    <property type="match status" value="2"/>
</dbReference>
<dbReference type="SUPFAM" id="SSF55424">
    <property type="entry name" value="FAD/NAD-linked reductases, dimerisation (C-terminal) domain"/>
    <property type="match status" value="1"/>
</dbReference>
<evidence type="ECO:0000256" key="2">
    <source>
        <dbReference type="ARBA" id="ARBA00022630"/>
    </source>
</evidence>
<accession>A0ABV0LFD7</accession>
<dbReference type="PRINTS" id="PR00368">
    <property type="entry name" value="FADPNR"/>
</dbReference>
<feature type="domain" description="FAD/NAD(P)-binding" evidence="5">
    <location>
        <begin position="2"/>
        <end position="239"/>
    </location>
</feature>
<feature type="domain" description="Reductase C-terminal" evidence="6">
    <location>
        <begin position="433"/>
        <end position="495"/>
    </location>
</feature>
<evidence type="ECO:0000259" key="6">
    <source>
        <dbReference type="Pfam" id="PF14759"/>
    </source>
</evidence>
<evidence type="ECO:0000313" key="8">
    <source>
        <dbReference type="Proteomes" id="UP001440984"/>
    </source>
</evidence>
<dbReference type="PANTHER" id="PTHR43557:SF2">
    <property type="entry name" value="RIESKE DOMAIN-CONTAINING PROTEIN-RELATED"/>
    <property type="match status" value="1"/>
</dbReference>
<comment type="caution">
    <text evidence="7">The sequence shown here is derived from an EMBL/GenBank/DDBJ whole genome shotgun (WGS) entry which is preliminary data.</text>
</comment>
<dbReference type="EMBL" id="JBDZYD010000006">
    <property type="protein sequence ID" value="MEQ0561005.1"/>
    <property type="molecule type" value="Genomic_DNA"/>
</dbReference>
<name>A0ABV0LFD7_9PSEU</name>
<reference evidence="7 8" key="1">
    <citation type="submission" date="2024-05" db="EMBL/GenBank/DDBJ databases">
        <authorList>
            <person name="Zhao H."/>
            <person name="Xu Y."/>
            <person name="Lin S."/>
            <person name="Spain J.C."/>
            <person name="Zhou N.-Y."/>
        </authorList>
    </citation>
    <scope>NUCLEOTIDE SEQUENCE [LARGE SCALE GENOMIC DNA]</scope>
    <source>
        <strain evidence="7 8">NEAU-NG30</strain>
    </source>
</reference>
<dbReference type="Gene3D" id="3.50.50.60">
    <property type="entry name" value="FAD/NAD(P)-binding domain"/>
    <property type="match status" value="4"/>
</dbReference>
<keyword evidence="4" id="KW-0560">Oxidoreductase</keyword>
<protein>
    <submittedName>
        <fullName evidence="7">FAD-dependent oxidoreductase</fullName>
    </submittedName>
</protein>
<dbReference type="InterPro" id="IPR028202">
    <property type="entry name" value="Reductase_C"/>
</dbReference>
<evidence type="ECO:0000256" key="1">
    <source>
        <dbReference type="ARBA" id="ARBA00001974"/>
    </source>
</evidence>
<dbReference type="RefSeq" id="WP_348952204.1">
    <property type="nucleotide sequence ID" value="NZ_JBDZYD010000006.1"/>
</dbReference>
<keyword evidence="8" id="KW-1185">Reference proteome</keyword>
<proteinExistence type="predicted"/>
<dbReference type="InterPro" id="IPR050446">
    <property type="entry name" value="FAD-oxidoreductase/Apoptosis"/>
</dbReference>
<comment type="cofactor">
    <cofactor evidence="1">
        <name>FAD</name>
        <dbReference type="ChEBI" id="CHEBI:57692"/>
    </cofactor>
</comment>
<evidence type="ECO:0000256" key="3">
    <source>
        <dbReference type="ARBA" id="ARBA00022827"/>
    </source>
</evidence>
<sequence>MTLVVVGASLAGLRAVESARRTGYRGRIVLVGAEEHLPYDRPPLSKAFLAAGGPRVVEPFHSEEVLRGELGVELMLGAPAESLDTDVREVTVAGTAVRYDALVIATGATARRLPGAHSLRTAEDAFAVRAALDRGARTVVVGAGFIGAEVASAARARGLPVTIVEAAPVPLARAVGETAGAVLAGLHHAAGTDLRLGTEVEAVVAGGVRLAGGEGRLGSGVGGVVAGGEGRFGFEADAVVAGGVRLAGGEGRFGSEVEAVVAGGVRLAGDEARLGTGVGGAVAGGVRLAGSEGQLGSGVGGAVAGGVRLAGGEGRFGSEVEAGVAGGVRLVGGEVLPADLVVAGIGAAPATGWLEGSGVPLHPRDRGVVCDATLAAGPPGVYAAGDVAHVANPLFDGEPMRLEHWTSAAEQGAAAARHALDPASARAVATVPYFWSDWYGHRVQFVGTPHADEVVTTGDVTLYRRGERIVGALTVDRPREIMKYRRRIAARGRWAEALDFAGTA</sequence>
<dbReference type="Pfam" id="PF07992">
    <property type="entry name" value="Pyr_redox_2"/>
    <property type="match status" value="2"/>
</dbReference>
<gene>
    <name evidence="7" type="ORF">ABJI51_18120</name>
</gene>
<dbReference type="InterPro" id="IPR036188">
    <property type="entry name" value="FAD/NAD-bd_sf"/>
</dbReference>
<feature type="domain" description="FAD/NAD(P)-binding" evidence="5">
    <location>
        <begin position="328"/>
        <end position="412"/>
    </location>
</feature>
<dbReference type="InterPro" id="IPR016156">
    <property type="entry name" value="FAD/NAD-linked_Rdtase_dimer_sf"/>
</dbReference>
<dbReference type="Pfam" id="PF14759">
    <property type="entry name" value="Reductase_C"/>
    <property type="match status" value="1"/>
</dbReference>
<organism evidence="7 8">
    <name type="scientific">Amycolatopsis melonis</name>
    <dbReference type="NCBI Taxonomy" id="3156488"/>
    <lineage>
        <taxon>Bacteria</taxon>
        <taxon>Bacillati</taxon>
        <taxon>Actinomycetota</taxon>
        <taxon>Actinomycetes</taxon>
        <taxon>Pseudonocardiales</taxon>
        <taxon>Pseudonocardiaceae</taxon>
        <taxon>Amycolatopsis</taxon>
    </lineage>
</organism>
<dbReference type="InterPro" id="IPR023753">
    <property type="entry name" value="FAD/NAD-binding_dom"/>
</dbReference>